<comment type="caution">
    <text evidence="1">The sequence shown here is derived from an EMBL/GenBank/DDBJ whole genome shotgun (WGS) entry which is preliminary data.</text>
</comment>
<organism evidence="1 2">
    <name type="scientific">Jiangella ureilytica</name>
    <dbReference type="NCBI Taxonomy" id="2530374"/>
    <lineage>
        <taxon>Bacteria</taxon>
        <taxon>Bacillati</taxon>
        <taxon>Actinomycetota</taxon>
        <taxon>Actinomycetes</taxon>
        <taxon>Jiangellales</taxon>
        <taxon>Jiangellaceae</taxon>
        <taxon>Jiangella</taxon>
    </lineage>
</organism>
<dbReference type="AlphaFoldDB" id="A0A4R4S3Z8"/>
<sequence length="105" mass="10762">MLAELPDDLVGRLELSELVVPTPELAVARSRLEERLGHHVVTYRAGPPAPSPSGTALHLCTLLQPAALAGDDLAALRGAEADAPGVLLVAYEQPLSLRPGAGAGA</sequence>
<dbReference type="RefSeq" id="WP_131977600.1">
    <property type="nucleotide sequence ID" value="NZ_SMKL01000001.1"/>
</dbReference>
<proteinExistence type="predicted"/>
<protein>
    <submittedName>
        <fullName evidence="1">Uncharacterized protein</fullName>
    </submittedName>
</protein>
<dbReference type="Proteomes" id="UP000295621">
    <property type="component" value="Unassembled WGS sequence"/>
</dbReference>
<dbReference type="EMBL" id="SMKL01000001">
    <property type="protein sequence ID" value="TDC57016.1"/>
    <property type="molecule type" value="Genomic_DNA"/>
</dbReference>
<evidence type="ECO:0000313" key="1">
    <source>
        <dbReference type="EMBL" id="TDC57016.1"/>
    </source>
</evidence>
<gene>
    <name evidence="1" type="ORF">E1212_00735</name>
</gene>
<reference evidence="1 2" key="1">
    <citation type="submission" date="2019-02" db="EMBL/GenBank/DDBJ databases">
        <title>Draft genome sequences of novel Actinobacteria.</title>
        <authorList>
            <person name="Sahin N."/>
            <person name="Ay H."/>
            <person name="Saygin H."/>
        </authorList>
    </citation>
    <scope>NUCLEOTIDE SEQUENCE [LARGE SCALE GENOMIC DNA]</scope>
    <source>
        <strain evidence="1 2">KC603</strain>
    </source>
</reference>
<name>A0A4R4S3Z8_9ACTN</name>
<keyword evidence="2" id="KW-1185">Reference proteome</keyword>
<accession>A0A4R4S3Z8</accession>
<evidence type="ECO:0000313" key="2">
    <source>
        <dbReference type="Proteomes" id="UP000295621"/>
    </source>
</evidence>